<accession>A0A4U5VWQ8</accession>
<feature type="non-terminal residue" evidence="1">
    <location>
        <position position="480"/>
    </location>
</feature>
<gene>
    <name evidence="1" type="ORF">D9C73_026740</name>
</gene>
<dbReference type="PANTHER" id="PTHR21705:SF6">
    <property type="entry name" value="FHF COMPLEX SUBUNIT HOOK-INTERACTING PROTEIN 1A"/>
    <property type="match status" value="1"/>
</dbReference>
<dbReference type="EMBL" id="CM014101">
    <property type="protein sequence ID" value="TKS93273.1"/>
    <property type="molecule type" value="Genomic_DNA"/>
</dbReference>
<name>A0A4U5VWQ8_COLLU</name>
<organism evidence="1 2">
    <name type="scientific">Collichthys lucidus</name>
    <name type="common">Big head croaker</name>
    <name type="synonym">Sciaena lucida</name>
    <dbReference type="NCBI Taxonomy" id="240159"/>
    <lineage>
        <taxon>Eukaryota</taxon>
        <taxon>Metazoa</taxon>
        <taxon>Chordata</taxon>
        <taxon>Craniata</taxon>
        <taxon>Vertebrata</taxon>
        <taxon>Euteleostomi</taxon>
        <taxon>Actinopterygii</taxon>
        <taxon>Neopterygii</taxon>
        <taxon>Teleostei</taxon>
        <taxon>Neoteleostei</taxon>
        <taxon>Acanthomorphata</taxon>
        <taxon>Eupercaria</taxon>
        <taxon>Sciaenidae</taxon>
        <taxon>Collichthys</taxon>
    </lineage>
</organism>
<proteinExistence type="predicted"/>
<dbReference type="PANTHER" id="PTHR21705">
    <property type="entry name" value="RAI16 PROTEIN-RELATED"/>
    <property type="match status" value="1"/>
</dbReference>
<keyword evidence="2" id="KW-1185">Reference proteome</keyword>
<evidence type="ECO:0000313" key="1">
    <source>
        <dbReference type="EMBL" id="TKS93273.1"/>
    </source>
</evidence>
<dbReference type="Pfam" id="PF10257">
    <property type="entry name" value="RAI16-like"/>
    <property type="match status" value="2"/>
</dbReference>
<dbReference type="AlphaFoldDB" id="A0A4U5VWQ8"/>
<evidence type="ECO:0000313" key="2">
    <source>
        <dbReference type="Proteomes" id="UP000298787"/>
    </source>
</evidence>
<dbReference type="InterPro" id="IPR019384">
    <property type="entry name" value="FHIP"/>
</dbReference>
<dbReference type="STRING" id="240159.A0A4U5VWQ8"/>
<sequence length="480" mass="53482">MMASVVVGGIRKRSLTLRGVDPETCMIVFKNHWAQVVKILEKHEPGRSSTGALSFLSGHTSSSSGGLRLGPIPADEASAVQNYVEHMLFLLMEEEAGQGGAMGPILEFVVLEGVMERLFLWSLRRQFTEDMKLEQLRMYQMLLSQARQPLLHHKPVLRPLMMLLASCAGAGTDSGGVVEAELVLLLNQLCVALVKDPSVLELQGTVGQQARDALLLIMSLSASDPRVAQHIAENTYFCPVLATGLSGLYSSLPARLQVYSDDWHYLDEDDWQQVAHPSIRSQLLGYIYNGFLVPVMAPALHKLTVEEVMTTTAYLDLFLRSIPEPALLQPFLSFILLHTHDNVHILDTLVSRVNTPFQLGTVSLALFRTLIGLFCEDVMLQLVFRYLIPCSHLTRKQRCSLKQRDCSSSSAASFLLLMPSWCPENLDNTNVHSEHHIHWPKGADLSVSDSVGYCRGSDFLMDVNYLHYLWDARQAISTSH</sequence>
<dbReference type="Proteomes" id="UP000298787">
    <property type="component" value="Chromosome 24"/>
</dbReference>
<protein>
    <submittedName>
        <fullName evidence="1">Protein FAM160A1</fullName>
    </submittedName>
</protein>
<reference evidence="1 2" key="1">
    <citation type="submission" date="2019-01" db="EMBL/GenBank/DDBJ databases">
        <title>Genome Assembly of Collichthys lucidus.</title>
        <authorList>
            <person name="Cai M."/>
            <person name="Xiao S."/>
        </authorList>
    </citation>
    <scope>NUCLEOTIDE SEQUENCE [LARGE SCALE GENOMIC DNA]</scope>
    <source>
        <strain evidence="1">JT15FE1705JMU</strain>
        <tissue evidence="1">Muscle</tissue>
    </source>
</reference>